<comment type="caution">
    <text evidence="1">The sequence shown here is derived from an EMBL/GenBank/DDBJ whole genome shotgun (WGS) entry which is preliminary data.</text>
</comment>
<dbReference type="AlphaFoldDB" id="A0AAE3XT22"/>
<dbReference type="EMBL" id="JAVDQD010000009">
    <property type="protein sequence ID" value="MDR6241499.1"/>
    <property type="molecule type" value="Genomic_DNA"/>
</dbReference>
<dbReference type="Proteomes" id="UP001185092">
    <property type="component" value="Unassembled WGS sequence"/>
</dbReference>
<reference evidence="1" key="1">
    <citation type="submission" date="2023-07" db="EMBL/GenBank/DDBJ databases">
        <title>Genomic Encyclopedia of Type Strains, Phase IV (KMG-IV): sequencing the most valuable type-strain genomes for metagenomic binning, comparative biology and taxonomic classification.</title>
        <authorList>
            <person name="Goeker M."/>
        </authorList>
    </citation>
    <scope>NUCLEOTIDE SEQUENCE</scope>
    <source>
        <strain evidence="1">DSM 26174</strain>
    </source>
</reference>
<dbReference type="EMBL" id="JAVDQD010000013">
    <property type="protein sequence ID" value="MDR6241868.1"/>
    <property type="molecule type" value="Genomic_DNA"/>
</dbReference>
<proteinExistence type="predicted"/>
<protein>
    <submittedName>
        <fullName evidence="1">Uncharacterized protein</fullName>
    </submittedName>
</protein>
<evidence type="ECO:0000313" key="2">
    <source>
        <dbReference type="EMBL" id="MDR6241868.1"/>
    </source>
</evidence>
<name>A0AAE3XT22_9BACT</name>
<sequence>MGSEIAYVDPEELYLEEERLKKLKQNEEPLY</sequence>
<feature type="non-terminal residue" evidence="1">
    <location>
        <position position="31"/>
    </location>
</feature>
<accession>A0AAE3XT22</accession>
<evidence type="ECO:0000313" key="3">
    <source>
        <dbReference type="Proteomes" id="UP001185092"/>
    </source>
</evidence>
<evidence type="ECO:0000313" key="1">
    <source>
        <dbReference type="EMBL" id="MDR6241499.1"/>
    </source>
</evidence>
<gene>
    <name evidence="1" type="ORF">HNQ88_004586</name>
    <name evidence="2" type="ORF">HNQ88_004955</name>
</gene>
<keyword evidence="3" id="KW-1185">Reference proteome</keyword>
<organism evidence="1 3">
    <name type="scientific">Aureibacter tunicatorum</name>
    <dbReference type="NCBI Taxonomy" id="866807"/>
    <lineage>
        <taxon>Bacteria</taxon>
        <taxon>Pseudomonadati</taxon>
        <taxon>Bacteroidota</taxon>
        <taxon>Cytophagia</taxon>
        <taxon>Cytophagales</taxon>
        <taxon>Persicobacteraceae</taxon>
        <taxon>Aureibacter</taxon>
    </lineage>
</organism>